<dbReference type="InterPro" id="IPR036640">
    <property type="entry name" value="ABC1_TM_sf"/>
</dbReference>
<dbReference type="GO" id="GO:0005886">
    <property type="term" value="C:plasma membrane"/>
    <property type="evidence" value="ECO:0007669"/>
    <property type="project" value="UniProtKB-SubCell"/>
</dbReference>
<evidence type="ECO:0000256" key="1">
    <source>
        <dbReference type="ARBA" id="ARBA00004651"/>
    </source>
</evidence>
<dbReference type="PANTHER" id="PTHR43394">
    <property type="entry name" value="ATP-DEPENDENT PERMEASE MDL1, MITOCHONDRIAL"/>
    <property type="match status" value="1"/>
</dbReference>
<dbReference type="GO" id="GO:0006508">
    <property type="term" value="P:proteolysis"/>
    <property type="evidence" value="ECO:0007669"/>
    <property type="project" value="UniProtKB-KW"/>
</dbReference>
<keyword evidence="3" id="KW-1003">Cell membrane</keyword>
<dbReference type="CDD" id="cd03247">
    <property type="entry name" value="ABCC_cytochrome_bd"/>
    <property type="match status" value="1"/>
</dbReference>
<sequence>MFNKVRLLRDLKNDQWVRPFLHYYKKTLWLALTLGVLTFVCGAGLMFDSGYLISKAATHPDNILLIYVPIVLTRAFGIGRPALRYVERLVSHNWVLRMTSAFRKKLYDSLEGDAVFFNSKYQLGDILGLLSEDVSHIQNLYLRTVFPMIVSWSLYVIIVVGIGFLSPLMGLWVLITFGLMIFAIPLWSVIINGARQAVEKKTKNDLYTDLTDNVMGITDWVLAERGQEYVNLHNQHEEQLMKVQHRMHRFEFFRNFVLQMLFILIVVSLLLWAGTYFGGQYGGPANWIAAFVLAAFPLVDAFAGLPDAAQETNIYADSLERLNNLPKPQATPETAVALNGPFTVKVEDVHYTYPQTTREVLSGIDLTITPGQKLAILGRSGSGKSTLAALLRGDRTPTKGQITLNGVATATLGDQVADYVGVINQSPHLFNTTVANNVRIGNENASDEQVWDVLERVGLAEMIKKLPQGLETQVDEAGLRFSGGERHRLSLARILLKDAPIILLDEPTVGLDPVTEQEVLDTFMTQLQGKTLIWITHHLQGVAKMDQVVFIEDGHLAMQGTPAELEVSSARYRHLLAADRGEE</sequence>
<evidence type="ECO:0000256" key="5">
    <source>
        <dbReference type="ARBA" id="ARBA00022692"/>
    </source>
</evidence>
<dbReference type="PANTHER" id="PTHR43394:SF1">
    <property type="entry name" value="ATP-BINDING CASSETTE SUB-FAMILY B MEMBER 10, MITOCHONDRIAL"/>
    <property type="match status" value="1"/>
</dbReference>
<feature type="transmembrane region" description="Helical" evidence="11">
    <location>
        <begin position="252"/>
        <end position="273"/>
    </location>
</feature>
<protein>
    <submittedName>
        <fullName evidence="16">ABC transporter ATP-binding/permease protein</fullName>
    </submittedName>
    <submittedName>
        <fullName evidence="14">Amino acid ABC transporter ATP-binding protein</fullName>
    </submittedName>
    <submittedName>
        <fullName evidence="15">Thiol reductant ABC exporter subunit CydC</fullName>
    </submittedName>
</protein>
<keyword evidence="6" id="KW-0547">Nucleotide-binding</keyword>
<dbReference type="PROSITE" id="PS50893">
    <property type="entry name" value="ABC_TRANSPORTER_2"/>
    <property type="match status" value="1"/>
</dbReference>
<keyword evidence="5 11" id="KW-0812">Transmembrane</keyword>
<dbReference type="Gene3D" id="1.20.1560.10">
    <property type="entry name" value="ABC transporter type 1, transmembrane domain"/>
    <property type="match status" value="1"/>
</dbReference>
<name>A0A158SKM8_LIMFE</name>
<feature type="transmembrane region" description="Helical" evidence="11">
    <location>
        <begin position="285"/>
        <end position="305"/>
    </location>
</feature>
<evidence type="ECO:0000256" key="3">
    <source>
        <dbReference type="ARBA" id="ARBA00022475"/>
    </source>
</evidence>
<dbReference type="GO" id="GO:0015421">
    <property type="term" value="F:ABC-type oligopeptide transporter activity"/>
    <property type="evidence" value="ECO:0007669"/>
    <property type="project" value="TreeGrafter"/>
</dbReference>
<dbReference type="InterPro" id="IPR003439">
    <property type="entry name" value="ABC_transporter-like_ATP-bd"/>
</dbReference>
<feature type="domain" description="ABC transporter" evidence="12">
    <location>
        <begin position="344"/>
        <end position="578"/>
    </location>
</feature>
<dbReference type="SUPFAM" id="SSF52540">
    <property type="entry name" value="P-loop containing nucleoside triphosphate hydrolases"/>
    <property type="match status" value="1"/>
</dbReference>
<feature type="transmembrane region" description="Helical" evidence="11">
    <location>
        <begin position="64"/>
        <end position="83"/>
    </location>
</feature>
<organism evidence="15 17">
    <name type="scientific">Limosilactobacillus fermentum</name>
    <name type="common">Lactobacillus fermentum</name>
    <dbReference type="NCBI Taxonomy" id="1613"/>
    <lineage>
        <taxon>Bacteria</taxon>
        <taxon>Bacillati</taxon>
        <taxon>Bacillota</taxon>
        <taxon>Bacilli</taxon>
        <taxon>Lactobacillales</taxon>
        <taxon>Lactobacillaceae</taxon>
        <taxon>Limosilactobacillus</taxon>
    </lineage>
</organism>
<reference evidence="15 17" key="1">
    <citation type="submission" date="2018-01" db="EMBL/GenBank/DDBJ databases">
        <title>Draft genome sequence of the feruloyl esterase-producing strain Lactobacillus fermentum CRL 1446, isolated from artisanal goat milk cheese.</title>
        <authorList>
            <person name="Abeijon Mukdsi M.C."/>
            <person name="Saavedra L."/>
            <person name="Gauffin Cano M.P."/>
            <person name="Hebert E.M."/>
            <person name="Medina R.B."/>
        </authorList>
    </citation>
    <scope>NUCLEOTIDE SEQUENCE [LARGE SCALE GENOMIC DNA]</scope>
    <source>
        <strain evidence="15 17">CRL 1446</strain>
    </source>
</reference>
<reference evidence="16 18" key="2">
    <citation type="submission" date="2020-04" db="EMBL/GenBank/DDBJ databases">
        <title>Novel strain L. Fermentum HFD1 producer antibacterial peptides.</title>
        <authorList>
            <person name="Ozhegov G.D."/>
            <person name="Pavlova A.S."/>
            <person name="Zhuravleva D.E."/>
            <person name="Gogoleva N.V."/>
            <person name="Shagimardanova E.I."/>
            <person name="Markelova M.I."/>
            <person name="Yarullina D.R."/>
            <person name="Kayumov A.R."/>
        </authorList>
    </citation>
    <scope>NUCLEOTIDE SEQUENCE [LARGE SCALE GENOMIC DNA]</scope>
    <source>
        <strain evidence="16 18">HFD1</strain>
    </source>
</reference>
<keyword evidence="4" id="KW-0645">Protease</keyword>
<gene>
    <name evidence="15" type="primary">cydC</name>
    <name evidence="15" type="ORF">C1Y38_01720</name>
    <name evidence="16" type="ORF">HCY95_00330</name>
    <name evidence="14" type="ORF">LF01B1_09840</name>
</gene>
<evidence type="ECO:0000313" key="14">
    <source>
        <dbReference type="EMBL" id="GIC71969.1"/>
    </source>
</evidence>
<dbReference type="GO" id="GO:0034775">
    <property type="term" value="P:glutathione transmembrane transport"/>
    <property type="evidence" value="ECO:0007669"/>
    <property type="project" value="InterPro"/>
</dbReference>
<dbReference type="EMBL" id="CP050919">
    <property type="protein sequence ID" value="QIX57921.1"/>
    <property type="molecule type" value="Genomic_DNA"/>
</dbReference>
<feature type="transmembrane region" description="Helical" evidence="11">
    <location>
        <begin position="145"/>
        <end position="165"/>
    </location>
</feature>
<dbReference type="RefSeq" id="WP_004562753.1">
    <property type="nucleotide sequence ID" value="NZ_BJLV01000007.1"/>
</dbReference>
<evidence type="ECO:0000313" key="16">
    <source>
        <dbReference type="EMBL" id="QIX57921.1"/>
    </source>
</evidence>
<dbReference type="InterPro" id="IPR011527">
    <property type="entry name" value="ABC1_TM_dom"/>
</dbReference>
<evidence type="ECO:0000313" key="15">
    <source>
        <dbReference type="EMBL" id="PNV58631.1"/>
    </source>
</evidence>
<dbReference type="GO" id="GO:0008234">
    <property type="term" value="F:cysteine-type peptidase activity"/>
    <property type="evidence" value="ECO:0007669"/>
    <property type="project" value="UniProtKB-KW"/>
</dbReference>
<evidence type="ECO:0000256" key="2">
    <source>
        <dbReference type="ARBA" id="ARBA00022448"/>
    </source>
</evidence>
<evidence type="ECO:0000256" key="11">
    <source>
        <dbReference type="SAM" id="Phobius"/>
    </source>
</evidence>
<accession>A0A158SKM8</accession>
<evidence type="ECO:0000259" key="13">
    <source>
        <dbReference type="PROSITE" id="PS50929"/>
    </source>
</evidence>
<feature type="domain" description="ABC transmembrane type-1" evidence="13">
    <location>
        <begin position="29"/>
        <end position="277"/>
    </location>
</feature>
<comment type="subcellular location">
    <subcellularLocation>
        <location evidence="1">Cell membrane</location>
        <topology evidence="1">Multi-pass membrane protein</topology>
    </subcellularLocation>
</comment>
<evidence type="ECO:0000256" key="9">
    <source>
        <dbReference type="ARBA" id="ARBA00022989"/>
    </source>
</evidence>
<dbReference type="InterPro" id="IPR039421">
    <property type="entry name" value="Type_1_exporter"/>
</dbReference>
<dbReference type="Pfam" id="PF00005">
    <property type="entry name" value="ABC_tran"/>
    <property type="match status" value="1"/>
</dbReference>
<dbReference type="GO" id="GO:0016887">
    <property type="term" value="F:ATP hydrolysis activity"/>
    <property type="evidence" value="ECO:0007669"/>
    <property type="project" value="InterPro"/>
</dbReference>
<dbReference type="SMART" id="SM00382">
    <property type="entry name" value="AAA"/>
    <property type="match status" value="1"/>
</dbReference>
<dbReference type="InterPro" id="IPR014223">
    <property type="entry name" value="ABC_CydC/D"/>
</dbReference>
<dbReference type="STRING" id="1613.GCA_002119645_00332"/>
<evidence type="ECO:0000256" key="4">
    <source>
        <dbReference type="ARBA" id="ARBA00022670"/>
    </source>
</evidence>
<dbReference type="Proteomes" id="UP000653631">
    <property type="component" value="Unassembled WGS sequence"/>
</dbReference>
<evidence type="ECO:0000313" key="18">
    <source>
        <dbReference type="Proteomes" id="UP000503169"/>
    </source>
</evidence>
<dbReference type="InterPro" id="IPR027417">
    <property type="entry name" value="P-loop_NTPase"/>
</dbReference>
<dbReference type="Pfam" id="PF00664">
    <property type="entry name" value="ABC_membrane"/>
    <property type="match status" value="1"/>
</dbReference>
<keyword evidence="8 14" id="KW-0067">ATP-binding</keyword>
<keyword evidence="10 11" id="KW-0472">Membrane</keyword>
<evidence type="ECO:0000259" key="12">
    <source>
        <dbReference type="PROSITE" id="PS50893"/>
    </source>
</evidence>
<dbReference type="Proteomes" id="UP000236514">
    <property type="component" value="Unassembled WGS sequence"/>
</dbReference>
<proteinExistence type="predicted"/>
<evidence type="ECO:0000256" key="7">
    <source>
        <dbReference type="ARBA" id="ARBA00022807"/>
    </source>
</evidence>
<dbReference type="FunFam" id="3.40.50.300:FF:000299">
    <property type="entry name" value="ABC transporter ATP-binding protein/permease"/>
    <property type="match status" value="1"/>
</dbReference>
<feature type="transmembrane region" description="Helical" evidence="11">
    <location>
        <begin position="28"/>
        <end position="52"/>
    </location>
</feature>
<evidence type="ECO:0000313" key="17">
    <source>
        <dbReference type="Proteomes" id="UP000236514"/>
    </source>
</evidence>
<dbReference type="NCBIfam" id="TIGR02868">
    <property type="entry name" value="CydC"/>
    <property type="match status" value="1"/>
</dbReference>
<dbReference type="InterPro" id="IPR003593">
    <property type="entry name" value="AAA+_ATPase"/>
</dbReference>
<keyword evidence="7" id="KW-0378">Hydrolase</keyword>
<evidence type="ECO:0000256" key="6">
    <source>
        <dbReference type="ARBA" id="ARBA00022741"/>
    </source>
</evidence>
<dbReference type="EMBL" id="POTQ01000002">
    <property type="protein sequence ID" value="PNV58631.1"/>
    <property type="molecule type" value="Genomic_DNA"/>
</dbReference>
<keyword evidence="7" id="KW-0788">Thiol protease</keyword>
<reference evidence="14 19" key="3">
    <citation type="submission" date="2021-01" db="EMBL/GenBank/DDBJ databases">
        <title>Development of a method for detection of lactic acid bacteria that cause putrefactive shochu mash.</title>
        <authorList>
            <person name="Takashita H."/>
            <person name="Fujihara E."/>
            <person name="Takayama K."/>
            <person name="Yamamoto H."/>
            <person name="Mizutani M."/>
            <person name="Kajiwara Y."/>
        </authorList>
    </citation>
    <scope>NUCLEOTIDE SEQUENCE [LARGE SCALE GENOMIC DNA]</scope>
    <source>
        <strain evidence="14 19">01-B1</strain>
    </source>
</reference>
<dbReference type="SUPFAM" id="SSF90123">
    <property type="entry name" value="ABC transporter transmembrane region"/>
    <property type="match status" value="1"/>
</dbReference>
<evidence type="ECO:0000313" key="19">
    <source>
        <dbReference type="Proteomes" id="UP000653631"/>
    </source>
</evidence>
<feature type="transmembrane region" description="Helical" evidence="11">
    <location>
        <begin position="171"/>
        <end position="194"/>
    </location>
</feature>
<dbReference type="PROSITE" id="PS50929">
    <property type="entry name" value="ABC_TM1F"/>
    <property type="match status" value="1"/>
</dbReference>
<dbReference type="GO" id="GO:0005524">
    <property type="term" value="F:ATP binding"/>
    <property type="evidence" value="ECO:0007669"/>
    <property type="project" value="UniProtKB-KW"/>
</dbReference>
<dbReference type="EMBL" id="BOLH01000008">
    <property type="protein sequence ID" value="GIC71969.1"/>
    <property type="molecule type" value="Genomic_DNA"/>
</dbReference>
<dbReference type="OMA" id="FLHIGQV"/>
<dbReference type="Proteomes" id="UP000503169">
    <property type="component" value="Chromosome"/>
</dbReference>
<keyword evidence="9 11" id="KW-1133">Transmembrane helix</keyword>
<evidence type="ECO:0000256" key="10">
    <source>
        <dbReference type="ARBA" id="ARBA00023136"/>
    </source>
</evidence>
<evidence type="ECO:0000256" key="8">
    <source>
        <dbReference type="ARBA" id="ARBA00022840"/>
    </source>
</evidence>
<dbReference type="GO" id="GO:0045454">
    <property type="term" value="P:cell redox homeostasis"/>
    <property type="evidence" value="ECO:0007669"/>
    <property type="project" value="InterPro"/>
</dbReference>
<dbReference type="Gene3D" id="3.40.50.300">
    <property type="entry name" value="P-loop containing nucleotide triphosphate hydrolases"/>
    <property type="match status" value="1"/>
</dbReference>
<keyword evidence="2" id="KW-0813">Transport</keyword>
<dbReference type="AlphaFoldDB" id="A0A158SKM8"/>